<comment type="similarity">
    <text evidence="2 3">Belongs to the RNase T2 family.</text>
</comment>
<dbReference type="EMBL" id="JBBPFD010000021">
    <property type="protein sequence ID" value="KAK7881934.1"/>
    <property type="molecule type" value="Genomic_DNA"/>
</dbReference>
<dbReference type="GO" id="GO:0033897">
    <property type="term" value="F:ribonuclease T2 activity"/>
    <property type="evidence" value="ECO:0007669"/>
    <property type="project" value="InterPro"/>
</dbReference>
<protein>
    <submittedName>
        <fullName evidence="4">Uncharacterized protein</fullName>
    </submittedName>
</protein>
<proteinExistence type="inferred from homology"/>
<dbReference type="GO" id="GO:0006401">
    <property type="term" value="P:RNA catabolic process"/>
    <property type="evidence" value="ECO:0007669"/>
    <property type="project" value="TreeGrafter"/>
</dbReference>
<evidence type="ECO:0000313" key="5">
    <source>
        <dbReference type="Proteomes" id="UP001460270"/>
    </source>
</evidence>
<dbReference type="GO" id="GO:0003723">
    <property type="term" value="F:RNA binding"/>
    <property type="evidence" value="ECO:0007669"/>
    <property type="project" value="InterPro"/>
</dbReference>
<evidence type="ECO:0000256" key="2">
    <source>
        <dbReference type="ARBA" id="ARBA00007469"/>
    </source>
</evidence>
<dbReference type="InterPro" id="IPR001568">
    <property type="entry name" value="RNase_T2-like"/>
</dbReference>
<dbReference type="PANTHER" id="PTHR11240:SF85">
    <property type="entry name" value="RIBONUCLEASE T2"/>
    <property type="match status" value="1"/>
</dbReference>
<dbReference type="AlphaFoldDB" id="A0AAW0MYC6"/>
<name>A0AAW0MYC6_9GOBI</name>
<dbReference type="Proteomes" id="UP001460270">
    <property type="component" value="Unassembled WGS sequence"/>
</dbReference>
<keyword evidence="5" id="KW-1185">Reference proteome</keyword>
<reference evidence="5" key="1">
    <citation type="submission" date="2024-04" db="EMBL/GenBank/DDBJ databases">
        <title>Salinicola lusitanus LLJ914,a marine bacterium isolated from the Okinawa Trough.</title>
        <authorList>
            <person name="Li J."/>
        </authorList>
    </citation>
    <scope>NUCLEOTIDE SEQUENCE [LARGE SCALE GENOMIC DNA]</scope>
</reference>
<dbReference type="InterPro" id="IPR036430">
    <property type="entry name" value="RNase_T2-like_sf"/>
</dbReference>
<dbReference type="InterPro" id="IPR018188">
    <property type="entry name" value="RNase_T2_His_AS_1"/>
</dbReference>
<evidence type="ECO:0000313" key="4">
    <source>
        <dbReference type="EMBL" id="KAK7881934.1"/>
    </source>
</evidence>
<gene>
    <name evidence="4" type="ORF">WMY93_028108</name>
</gene>
<dbReference type="PROSITE" id="PS00530">
    <property type="entry name" value="RNASE_T2_1"/>
    <property type="match status" value="1"/>
</dbReference>
<organism evidence="4 5">
    <name type="scientific">Mugilogobius chulae</name>
    <name type="common">yellowstripe goby</name>
    <dbReference type="NCBI Taxonomy" id="88201"/>
    <lineage>
        <taxon>Eukaryota</taxon>
        <taxon>Metazoa</taxon>
        <taxon>Chordata</taxon>
        <taxon>Craniata</taxon>
        <taxon>Vertebrata</taxon>
        <taxon>Euteleostomi</taxon>
        <taxon>Actinopterygii</taxon>
        <taxon>Neopterygii</taxon>
        <taxon>Teleostei</taxon>
        <taxon>Neoteleostei</taxon>
        <taxon>Acanthomorphata</taxon>
        <taxon>Gobiaria</taxon>
        <taxon>Gobiiformes</taxon>
        <taxon>Gobioidei</taxon>
        <taxon>Gobiidae</taxon>
        <taxon>Gobionellinae</taxon>
        <taxon>Mugilogobius</taxon>
    </lineage>
</organism>
<comment type="subcellular location">
    <subcellularLocation>
        <location evidence="1">Lysosome lumen</location>
    </subcellularLocation>
</comment>
<evidence type="ECO:0000256" key="1">
    <source>
        <dbReference type="ARBA" id="ARBA00004227"/>
    </source>
</evidence>
<dbReference type="SUPFAM" id="SSF55895">
    <property type="entry name" value="Ribonuclease Rh-like"/>
    <property type="match status" value="1"/>
</dbReference>
<sequence length="414" mass="48206">MNIRASSSKRLRTPALHCLDRRQRNSERPAPDLWAKERDLWSTWVNSCRALSRPTPAPLTLDLQPPASLQELCSRARAVLKTWIRPGSDLVQTWFRPGSDSVLVQTWFRPGSVLAQTRFRPGSDLVQTQTWFSPGSDLVQTWFRPGSVLVQTRLRPGSDLVQTWFRPGSDLVQTCFSPQMLWLPLVVALLSVSGACREQDYKQDSWDYKDGGGRCCGWRCMLLTLQWPGSFCQILYDETLCKIPPNVNDWTIHGLWPFKAHNCCHCWPMFHSDINDLETNLTDFWPSLLKTRSNFEFWRSEWDKHGVCAACVEGLNSPLRYFQTCLQLRQRFHMFRVLDKAGISPSCNQTYEVRETLTWIYRSMSYVRSLYGLRYWLTLEAPEDQTMYRSNHGTWFPHWPYIRPCPLSLALLEL</sequence>
<accession>A0AAW0MYC6</accession>
<dbReference type="Gene3D" id="3.90.730.10">
    <property type="entry name" value="Ribonuclease T2-like"/>
    <property type="match status" value="1"/>
</dbReference>
<evidence type="ECO:0000256" key="3">
    <source>
        <dbReference type="RuleBase" id="RU004328"/>
    </source>
</evidence>
<comment type="caution">
    <text evidence="4">The sequence shown here is derived from an EMBL/GenBank/DDBJ whole genome shotgun (WGS) entry which is preliminary data.</text>
</comment>
<dbReference type="PANTHER" id="PTHR11240">
    <property type="entry name" value="RIBONUCLEASE T2"/>
    <property type="match status" value="1"/>
</dbReference>
<dbReference type="GO" id="GO:0043202">
    <property type="term" value="C:lysosomal lumen"/>
    <property type="evidence" value="ECO:0007669"/>
    <property type="project" value="UniProtKB-SubCell"/>
</dbReference>
<dbReference type="Pfam" id="PF00445">
    <property type="entry name" value="Ribonuclease_T2"/>
    <property type="match status" value="1"/>
</dbReference>
<dbReference type="GO" id="GO:0005576">
    <property type="term" value="C:extracellular region"/>
    <property type="evidence" value="ECO:0007669"/>
    <property type="project" value="TreeGrafter"/>
</dbReference>